<accession>A0A7H9SKV3</accession>
<keyword evidence="4" id="KW-0633">Potassium transport</keyword>
<dbReference type="InterPro" id="IPR027417">
    <property type="entry name" value="P-loop_NTPase"/>
</dbReference>
<evidence type="ECO:0000256" key="7">
    <source>
        <dbReference type="ARBA" id="ARBA00022792"/>
    </source>
</evidence>
<dbReference type="SUPFAM" id="SSF52540">
    <property type="entry name" value="P-loop containing nucleoside triphosphate hydrolases"/>
    <property type="match status" value="1"/>
</dbReference>
<dbReference type="FunFam" id="1.20.1560.10:FF:000016">
    <property type="entry name" value="ATP-binding cassette sub-family B member 8, mitochondrial"/>
    <property type="match status" value="1"/>
</dbReference>
<evidence type="ECO:0000256" key="10">
    <source>
        <dbReference type="ARBA" id="ARBA00022958"/>
    </source>
</evidence>
<keyword evidence="11 18" id="KW-1133">Transmembrane helix</keyword>
<keyword evidence="10" id="KW-0630">Potassium</keyword>
<dbReference type="InterPro" id="IPR011527">
    <property type="entry name" value="ABC1_TM_dom"/>
</dbReference>
<dbReference type="Gene3D" id="3.40.50.300">
    <property type="entry name" value="P-loop containing nucleotide triphosphate hydrolases"/>
    <property type="match status" value="1"/>
</dbReference>
<keyword evidence="7" id="KW-0999">Mitochondrion inner membrane</keyword>
<evidence type="ECO:0000313" key="21">
    <source>
        <dbReference type="EMBL" id="QNH67874.1"/>
    </source>
</evidence>
<dbReference type="PROSITE" id="PS50929">
    <property type="entry name" value="ABC_TM1F"/>
    <property type="match status" value="1"/>
</dbReference>
<evidence type="ECO:0000256" key="16">
    <source>
        <dbReference type="ARBA" id="ARBA00041416"/>
    </source>
</evidence>
<keyword evidence="6" id="KW-0547">Nucleotide-binding</keyword>
<evidence type="ECO:0000259" key="19">
    <source>
        <dbReference type="PROSITE" id="PS50893"/>
    </source>
</evidence>
<feature type="transmembrane region" description="Helical" evidence="18">
    <location>
        <begin position="287"/>
        <end position="307"/>
    </location>
</feature>
<dbReference type="PANTHER" id="PTHR43394">
    <property type="entry name" value="ATP-DEPENDENT PERMEASE MDL1, MITOCHONDRIAL"/>
    <property type="match status" value="1"/>
</dbReference>
<evidence type="ECO:0000256" key="12">
    <source>
        <dbReference type="ARBA" id="ARBA00023065"/>
    </source>
</evidence>
<reference evidence="21" key="1">
    <citation type="journal article" date="2020" name="Comp. Biochem. Physiol. Part D Genomics Proteomics">
        <title>The genome of the marine monogonont rotifer Brachionus rotundiformis and insight into species-specific detoxification components in Brachionus spp.</title>
        <authorList>
            <person name="Kang H.M."/>
            <person name="Kim M.S."/>
            <person name="Choi B.S."/>
            <person name="Kim D.H."/>
            <person name="Kim H.J."/>
            <person name="Hwang U.K."/>
            <person name="Hagiwara A."/>
            <person name="Lee J.S."/>
        </authorList>
    </citation>
    <scope>NUCLEOTIDE SEQUENCE</scope>
</reference>
<reference evidence="21" key="2">
    <citation type="submission" date="2020-05" db="EMBL/GenBank/DDBJ databases">
        <authorList>
            <person name="Kang H.-M."/>
            <person name="Kim M.-S."/>
            <person name="Lee J.-S."/>
        </authorList>
    </citation>
    <scope>NUCLEOTIDE SEQUENCE</scope>
</reference>
<sequence>MGFLLLNKILLKSSPRYINPLIINQKTFISSSIKTKLNTFKLGKNKIRVGVSGLVGTTCFGYIVWNKFEEYKEIQYLKNKIKEFLDCIRGSFIVQCDSIAKQNRTTFYEETIGLDTNKQKKEKFDWVEFLKLVWQEKFYFLAAVASAFMVAMLNIQIPQDLGNLINSVYEMLKSNLTDYESLYKPALNLVKLYIAQSTFTFSYIYMLGLMGENLAANLKNNLFSKIIKQDISFYDRSRSGELIDRLTSDIQEFKSSFKSCVSQGLKAATQIIGCCVSLYLISPKLTLITSLVVPTAIAVGSFFGSILRKYSRKAQAQISKSTAVADEAINNVRTVRAFAMEDHEVEMFAEEVEKARKLNIKLSFGIGIFQGVSNLFVNGMVLGVLYAGGQMLINNEITAGQMMAYLTATQMIQRSFTQLSILFGQALRGLSSGARVFEFLKLEPSIPVEDVGVKIENLKGDIKFKNVSFRYPNREENNVLKNFSLEVKSGEIVAIVGHSGSGKSTVCSLLERFYDVNEGKIYIDDIELNELNPKWLRRQAIGYISQEPILFATSISENIKYGKPQAKNEEVIAAAKLANAHDFISKFPKKYDTVIGERGTTLSGGQKQRIAITRALIKNPKILILDEATSALDSKSERLVQETINNVVKGHTVIIVAHRLSTIMNADRIVVMNNGKIIEVGNHQQLMNLKGHYFNLFNLQSNK</sequence>
<dbReference type="FunFam" id="3.40.50.300:FF:000916">
    <property type="entry name" value="ABC transporter B family member 9"/>
    <property type="match status" value="1"/>
</dbReference>
<dbReference type="PANTHER" id="PTHR43394:SF17">
    <property type="entry name" value="MITOCHONDRIAL POTASSIUM CHANNEL ATP-BINDING SUBUNIT"/>
    <property type="match status" value="1"/>
</dbReference>
<evidence type="ECO:0000256" key="5">
    <source>
        <dbReference type="ARBA" id="ARBA00022692"/>
    </source>
</evidence>
<evidence type="ECO:0000256" key="3">
    <source>
        <dbReference type="ARBA" id="ARBA00022448"/>
    </source>
</evidence>
<dbReference type="InterPro" id="IPR003439">
    <property type="entry name" value="ABC_transporter-like_ATP-bd"/>
</dbReference>
<comment type="similarity">
    <text evidence="2">Belongs to the ABC transporter superfamily. ABCB family. Multidrug resistance exporter (TC 3.A.1.201) subfamily.</text>
</comment>
<dbReference type="CDD" id="cd03249">
    <property type="entry name" value="ABC_MTABC3_MDL1_MDL2"/>
    <property type="match status" value="1"/>
</dbReference>
<name>A0A7H9SKV3_9BILA</name>
<evidence type="ECO:0000256" key="15">
    <source>
        <dbReference type="ARBA" id="ARBA00040439"/>
    </source>
</evidence>
<dbReference type="Pfam" id="PF00664">
    <property type="entry name" value="ABC_membrane"/>
    <property type="match status" value="1"/>
</dbReference>
<dbReference type="GO" id="GO:0005743">
    <property type="term" value="C:mitochondrial inner membrane"/>
    <property type="evidence" value="ECO:0007669"/>
    <property type="project" value="UniProtKB-SubCell"/>
</dbReference>
<dbReference type="Pfam" id="PF00005">
    <property type="entry name" value="ABC_tran"/>
    <property type="match status" value="1"/>
</dbReference>
<evidence type="ECO:0000256" key="1">
    <source>
        <dbReference type="ARBA" id="ARBA00004448"/>
    </source>
</evidence>
<evidence type="ECO:0000256" key="17">
    <source>
        <dbReference type="ARBA" id="ARBA00042968"/>
    </source>
</evidence>
<evidence type="ECO:0000256" key="2">
    <source>
        <dbReference type="ARBA" id="ARBA00007577"/>
    </source>
</evidence>
<dbReference type="EMBL" id="MT524819">
    <property type="protein sequence ID" value="QNH67874.1"/>
    <property type="molecule type" value="mRNA"/>
</dbReference>
<keyword evidence="3" id="KW-0813">Transport</keyword>
<evidence type="ECO:0000256" key="11">
    <source>
        <dbReference type="ARBA" id="ARBA00022989"/>
    </source>
</evidence>
<evidence type="ECO:0000256" key="4">
    <source>
        <dbReference type="ARBA" id="ARBA00022538"/>
    </source>
</evidence>
<comment type="subcellular location">
    <subcellularLocation>
        <location evidence="1">Mitochondrion inner membrane</location>
        <topology evidence="1">Multi-pass membrane protein</topology>
    </subcellularLocation>
</comment>
<dbReference type="AlphaFoldDB" id="A0A7H9SKV3"/>
<dbReference type="GO" id="GO:0006813">
    <property type="term" value="P:potassium ion transport"/>
    <property type="evidence" value="ECO:0007669"/>
    <property type="project" value="UniProtKB-KW"/>
</dbReference>
<proteinExistence type="evidence at transcript level"/>
<dbReference type="CDD" id="cd18574">
    <property type="entry name" value="ABC_6TM_ABCB8_like"/>
    <property type="match status" value="1"/>
</dbReference>
<keyword evidence="9" id="KW-0809">Transit peptide</keyword>
<keyword evidence="12" id="KW-0406">Ion transport</keyword>
<dbReference type="SUPFAM" id="SSF90123">
    <property type="entry name" value="ABC transporter transmembrane region"/>
    <property type="match status" value="1"/>
</dbReference>
<keyword evidence="13" id="KW-0496">Mitochondrion</keyword>
<evidence type="ECO:0000256" key="18">
    <source>
        <dbReference type="SAM" id="Phobius"/>
    </source>
</evidence>
<dbReference type="SMART" id="SM00382">
    <property type="entry name" value="AAA"/>
    <property type="match status" value="1"/>
</dbReference>
<evidence type="ECO:0000256" key="13">
    <source>
        <dbReference type="ARBA" id="ARBA00023128"/>
    </source>
</evidence>
<dbReference type="GO" id="GO:0016887">
    <property type="term" value="F:ATP hydrolysis activity"/>
    <property type="evidence" value="ECO:0007669"/>
    <property type="project" value="InterPro"/>
</dbReference>
<feature type="transmembrane region" description="Helical" evidence="18">
    <location>
        <begin position="364"/>
        <end position="387"/>
    </location>
</feature>
<keyword evidence="8 21" id="KW-0067">ATP-binding</keyword>
<keyword evidence="5 18" id="KW-0812">Transmembrane</keyword>
<feature type="domain" description="ABC transporter" evidence="19">
    <location>
        <begin position="462"/>
        <end position="699"/>
    </location>
</feature>
<dbReference type="GO" id="GO:0090374">
    <property type="term" value="P:oligopeptide export from mitochondrion"/>
    <property type="evidence" value="ECO:0007669"/>
    <property type="project" value="TreeGrafter"/>
</dbReference>
<evidence type="ECO:0000256" key="8">
    <source>
        <dbReference type="ARBA" id="ARBA00022840"/>
    </source>
</evidence>
<evidence type="ECO:0000256" key="9">
    <source>
        <dbReference type="ARBA" id="ARBA00022946"/>
    </source>
</evidence>
<dbReference type="Gene3D" id="1.20.1560.10">
    <property type="entry name" value="ABC transporter type 1, transmembrane domain"/>
    <property type="match status" value="1"/>
</dbReference>
<evidence type="ECO:0000256" key="6">
    <source>
        <dbReference type="ARBA" id="ARBA00022741"/>
    </source>
</evidence>
<dbReference type="PROSITE" id="PS50893">
    <property type="entry name" value="ABC_TRANSPORTER_2"/>
    <property type="match status" value="1"/>
</dbReference>
<dbReference type="InterPro" id="IPR039421">
    <property type="entry name" value="Type_1_exporter"/>
</dbReference>
<protein>
    <recommendedName>
        <fullName evidence="15">Mitochondrial potassium channel ATP-binding subunit</fullName>
    </recommendedName>
    <alternativeName>
        <fullName evidence="17">ATP-binding cassette sub-family B member 8, mitochondrial</fullName>
    </alternativeName>
    <alternativeName>
        <fullName evidence="16">Mitochondrial sulfonylurea-receptor</fullName>
    </alternativeName>
</protein>
<keyword evidence="14 18" id="KW-0472">Membrane</keyword>
<dbReference type="InterPro" id="IPR036640">
    <property type="entry name" value="ABC1_TM_sf"/>
</dbReference>
<evidence type="ECO:0000259" key="20">
    <source>
        <dbReference type="PROSITE" id="PS50929"/>
    </source>
</evidence>
<organism evidence="21">
    <name type="scientific">Brachionus rotundiformis</name>
    <dbReference type="NCBI Taxonomy" id="96890"/>
    <lineage>
        <taxon>Eukaryota</taxon>
        <taxon>Metazoa</taxon>
        <taxon>Spiralia</taxon>
        <taxon>Gnathifera</taxon>
        <taxon>Rotifera</taxon>
        <taxon>Eurotatoria</taxon>
        <taxon>Monogononta</taxon>
        <taxon>Pseudotrocha</taxon>
        <taxon>Ploima</taxon>
        <taxon>Brachionidae</taxon>
        <taxon>Brachionus</taxon>
    </lineage>
</organism>
<feature type="domain" description="ABC transmembrane type-1" evidence="20">
    <location>
        <begin position="141"/>
        <end position="428"/>
    </location>
</feature>
<evidence type="ECO:0000256" key="14">
    <source>
        <dbReference type="ARBA" id="ARBA00023136"/>
    </source>
</evidence>
<dbReference type="GO" id="GO:0005524">
    <property type="term" value="F:ATP binding"/>
    <property type="evidence" value="ECO:0007669"/>
    <property type="project" value="UniProtKB-KW"/>
</dbReference>
<dbReference type="InterPro" id="IPR003593">
    <property type="entry name" value="AAA+_ATPase"/>
</dbReference>
<dbReference type="GO" id="GO:0015421">
    <property type="term" value="F:ABC-type oligopeptide transporter activity"/>
    <property type="evidence" value="ECO:0007669"/>
    <property type="project" value="TreeGrafter"/>
</dbReference>